<evidence type="ECO:0000313" key="3">
    <source>
        <dbReference type="EMBL" id="CAF1486060.1"/>
    </source>
</evidence>
<name>A0A815S4R9_9BILA</name>
<dbReference type="EMBL" id="CAJNOH010001369">
    <property type="protein sequence ID" value="CAF1209785.1"/>
    <property type="molecule type" value="Genomic_DNA"/>
</dbReference>
<dbReference type="EMBL" id="CAJNOL010002300">
    <property type="protein sequence ID" value="CAF1486060.1"/>
    <property type="molecule type" value="Genomic_DNA"/>
</dbReference>
<organism evidence="3 4">
    <name type="scientific">Rotaria sordida</name>
    <dbReference type="NCBI Taxonomy" id="392033"/>
    <lineage>
        <taxon>Eukaryota</taxon>
        <taxon>Metazoa</taxon>
        <taxon>Spiralia</taxon>
        <taxon>Gnathifera</taxon>
        <taxon>Rotifera</taxon>
        <taxon>Eurotatoria</taxon>
        <taxon>Bdelloidea</taxon>
        <taxon>Philodinida</taxon>
        <taxon>Philodinidae</taxon>
        <taxon>Rotaria</taxon>
    </lineage>
</organism>
<dbReference type="Proteomes" id="UP000663870">
    <property type="component" value="Unassembled WGS sequence"/>
</dbReference>
<sequence length="126" mass="14411">MLDKKRVVDLNKILRAFATDRIGSDEISDILFTTSHDNLHVEHDQINYLLDTANEGSSNETSVSTNSTERNDLHDSDRTVILRKLSNQISIDEVNNNNNEIQTDINQLTYEDICVNERNKTCTRTT</sequence>
<keyword evidence="4" id="KW-1185">Reference proteome</keyword>
<evidence type="ECO:0000256" key="1">
    <source>
        <dbReference type="SAM" id="MobiDB-lite"/>
    </source>
</evidence>
<evidence type="ECO:0000313" key="4">
    <source>
        <dbReference type="Proteomes" id="UP000663870"/>
    </source>
</evidence>
<evidence type="ECO:0000313" key="2">
    <source>
        <dbReference type="EMBL" id="CAF1209785.1"/>
    </source>
</evidence>
<accession>A0A815S4R9</accession>
<dbReference type="Proteomes" id="UP000663854">
    <property type="component" value="Unassembled WGS sequence"/>
</dbReference>
<proteinExistence type="predicted"/>
<gene>
    <name evidence="3" type="ORF">JXQ802_LOCUS39583</name>
    <name evidence="2" type="ORF">PYM288_LOCUS25315</name>
</gene>
<dbReference type="AlphaFoldDB" id="A0A815S4R9"/>
<reference evidence="3" key="1">
    <citation type="submission" date="2021-02" db="EMBL/GenBank/DDBJ databases">
        <authorList>
            <person name="Nowell W R."/>
        </authorList>
    </citation>
    <scope>NUCLEOTIDE SEQUENCE</scope>
</reference>
<protein>
    <submittedName>
        <fullName evidence="3">Uncharacterized protein</fullName>
    </submittedName>
</protein>
<comment type="caution">
    <text evidence="3">The sequence shown here is derived from an EMBL/GenBank/DDBJ whole genome shotgun (WGS) entry which is preliminary data.</text>
</comment>
<feature type="compositionally biased region" description="Low complexity" evidence="1">
    <location>
        <begin position="55"/>
        <end position="68"/>
    </location>
</feature>
<feature type="region of interest" description="Disordered" evidence="1">
    <location>
        <begin position="55"/>
        <end position="76"/>
    </location>
</feature>